<feature type="compositionally biased region" description="Polar residues" evidence="1">
    <location>
        <begin position="57"/>
        <end position="73"/>
    </location>
</feature>
<evidence type="ECO:0000313" key="2">
    <source>
        <dbReference type="EMBL" id="KAF3565574.1"/>
    </source>
</evidence>
<feature type="region of interest" description="Disordered" evidence="1">
    <location>
        <begin position="45"/>
        <end position="73"/>
    </location>
</feature>
<keyword evidence="3" id="KW-1185">Reference proteome</keyword>
<organism evidence="2 3">
    <name type="scientific">Brassica cretica</name>
    <name type="common">Mustard</name>
    <dbReference type="NCBI Taxonomy" id="69181"/>
    <lineage>
        <taxon>Eukaryota</taxon>
        <taxon>Viridiplantae</taxon>
        <taxon>Streptophyta</taxon>
        <taxon>Embryophyta</taxon>
        <taxon>Tracheophyta</taxon>
        <taxon>Spermatophyta</taxon>
        <taxon>Magnoliopsida</taxon>
        <taxon>eudicotyledons</taxon>
        <taxon>Gunneridae</taxon>
        <taxon>Pentapetalae</taxon>
        <taxon>rosids</taxon>
        <taxon>malvids</taxon>
        <taxon>Brassicales</taxon>
        <taxon>Brassicaceae</taxon>
        <taxon>Brassiceae</taxon>
        <taxon>Brassica</taxon>
    </lineage>
</organism>
<feature type="compositionally biased region" description="Basic and acidic residues" evidence="1">
    <location>
        <begin position="47"/>
        <end position="56"/>
    </location>
</feature>
<dbReference type="EMBL" id="QGKV02000759">
    <property type="protein sequence ID" value="KAF3565574.1"/>
    <property type="molecule type" value="Genomic_DNA"/>
</dbReference>
<proteinExistence type="predicted"/>
<dbReference type="Proteomes" id="UP000266723">
    <property type="component" value="Unassembled WGS sequence"/>
</dbReference>
<protein>
    <submittedName>
        <fullName evidence="2">Uncharacterized protein</fullName>
    </submittedName>
</protein>
<name>A0ABQ7D1R3_BRACR</name>
<comment type="caution">
    <text evidence="2">The sequence shown here is derived from an EMBL/GenBank/DDBJ whole genome shotgun (WGS) entry which is preliminary data.</text>
</comment>
<reference evidence="2 3" key="1">
    <citation type="journal article" date="2020" name="BMC Genomics">
        <title>Intraspecific diversification of the crop wild relative Brassica cretica Lam. using demographic model selection.</title>
        <authorList>
            <person name="Kioukis A."/>
            <person name="Michalopoulou V.A."/>
            <person name="Briers L."/>
            <person name="Pirintsos S."/>
            <person name="Studholme D.J."/>
            <person name="Pavlidis P."/>
            <person name="Sarris P.F."/>
        </authorList>
    </citation>
    <scope>NUCLEOTIDE SEQUENCE [LARGE SCALE GENOMIC DNA]</scope>
    <source>
        <strain evidence="3">cv. PFS-1207/04</strain>
    </source>
</reference>
<accession>A0ABQ7D1R3</accession>
<evidence type="ECO:0000256" key="1">
    <source>
        <dbReference type="SAM" id="MobiDB-lite"/>
    </source>
</evidence>
<evidence type="ECO:0000313" key="3">
    <source>
        <dbReference type="Proteomes" id="UP000266723"/>
    </source>
</evidence>
<sequence>MERTSRDEHSYICLPEHASSFAQTKLPEIYTKDEINKMFYGVYGGQEKNEGDEARHSQNSACGRQTSSSIDRQSLTSIVDDNLLHSHPMKSHPDFHTRVEIDQLVEEIYRTPETIEERLDRRCDDIYFPMDLTMSSFTSQIEAIQREIL</sequence>
<gene>
    <name evidence="2" type="ORF">DY000_02016060</name>
</gene>